<feature type="domain" description="PiggyBac transposable element-derived protein" evidence="1">
    <location>
        <begin position="47"/>
        <end position="263"/>
    </location>
</feature>
<comment type="caution">
    <text evidence="2">The sequence shown here is derived from an EMBL/GenBank/DDBJ whole genome shotgun (WGS) entry which is preliminary data.</text>
</comment>
<gene>
    <name evidence="2" type="ORF">ABMA28_003315</name>
</gene>
<dbReference type="PANTHER" id="PTHR46599">
    <property type="entry name" value="PIGGYBAC TRANSPOSABLE ELEMENT-DERIVED PROTEIN 4"/>
    <property type="match status" value="1"/>
</dbReference>
<evidence type="ECO:0000313" key="3">
    <source>
        <dbReference type="Proteomes" id="UP001549921"/>
    </source>
</evidence>
<feature type="domain" description="PiggyBac transposable element-derived protein" evidence="1">
    <location>
        <begin position="1"/>
        <end position="45"/>
    </location>
</feature>
<reference evidence="2 3" key="1">
    <citation type="submission" date="2024-06" db="EMBL/GenBank/DDBJ databases">
        <title>A chromosome-level genome assembly of beet webworm, Loxostege sticticalis.</title>
        <authorList>
            <person name="Zhang Y."/>
        </authorList>
    </citation>
    <scope>NUCLEOTIDE SEQUENCE [LARGE SCALE GENOMIC DNA]</scope>
    <source>
        <strain evidence="2">AQ028</strain>
        <tissue evidence="2">Male pupae</tissue>
    </source>
</reference>
<dbReference type="Pfam" id="PF13843">
    <property type="entry name" value="DDE_Tnp_1_7"/>
    <property type="match status" value="2"/>
</dbReference>
<evidence type="ECO:0000313" key="2">
    <source>
        <dbReference type="EMBL" id="KAL0829832.1"/>
    </source>
</evidence>
<dbReference type="Proteomes" id="UP001549921">
    <property type="component" value="Unassembled WGS sequence"/>
</dbReference>
<dbReference type="AlphaFoldDB" id="A0ABD0SY49"/>
<dbReference type="InterPro" id="IPR029526">
    <property type="entry name" value="PGBD"/>
</dbReference>
<name>A0ABD0SY49_LOXSC</name>
<protein>
    <recommendedName>
        <fullName evidence="1">PiggyBac transposable element-derived protein domain-containing protein</fullName>
    </recommendedName>
</protein>
<accession>A0ABD0SY49</accession>
<proteinExistence type="predicted"/>
<sequence length="363" mass="43314">MGNVKTNRYSDYWRKSYLYNLFARHFMSRNRFLLILRCLRFGVNNLESLIDYFNKKIGIRQYLKGKRHKYGIKLYILATPGGLTLQLHMYKGKRDNEVGGQGHTNKVVAKLLKHYLNTGRHVYMDNFYNSVDLADFLLRNKTHVTGTLRVKRKRNPSIVCTSKLRRGGSIFRFNRAGSCVCKWKDQRDVLMISTKHSPELKVFINKRGQQILKPDMVIEYNKFMNAVDRHDQMMSYYTCEHKTMRWYKKVGIHIFQTMLLNAYFLFNMKMGKTMDYLEFREVVITKLLPPPPEGHRVDRQANHSICHLPAHLPKDQKDNTKRRRCKYCWDTKKVRKNCLFYCPECENEPGLCLECFRTYHRYN</sequence>
<organism evidence="2 3">
    <name type="scientific">Loxostege sticticalis</name>
    <name type="common">Beet webworm moth</name>
    <dbReference type="NCBI Taxonomy" id="481309"/>
    <lineage>
        <taxon>Eukaryota</taxon>
        <taxon>Metazoa</taxon>
        <taxon>Ecdysozoa</taxon>
        <taxon>Arthropoda</taxon>
        <taxon>Hexapoda</taxon>
        <taxon>Insecta</taxon>
        <taxon>Pterygota</taxon>
        <taxon>Neoptera</taxon>
        <taxon>Endopterygota</taxon>
        <taxon>Lepidoptera</taxon>
        <taxon>Glossata</taxon>
        <taxon>Ditrysia</taxon>
        <taxon>Pyraloidea</taxon>
        <taxon>Crambidae</taxon>
        <taxon>Pyraustinae</taxon>
        <taxon>Loxostege</taxon>
    </lineage>
</organism>
<evidence type="ECO:0000259" key="1">
    <source>
        <dbReference type="Pfam" id="PF13843"/>
    </source>
</evidence>
<dbReference type="PANTHER" id="PTHR46599:SF3">
    <property type="entry name" value="PIGGYBAC TRANSPOSABLE ELEMENT-DERIVED PROTEIN 4"/>
    <property type="match status" value="1"/>
</dbReference>
<dbReference type="EMBL" id="JBEDNZ010000014">
    <property type="protein sequence ID" value="KAL0829832.1"/>
    <property type="molecule type" value="Genomic_DNA"/>
</dbReference>